<feature type="region of interest" description="Disordered" evidence="1">
    <location>
        <begin position="294"/>
        <end position="327"/>
    </location>
</feature>
<dbReference type="EMBL" id="HBGY01019639">
    <property type="protein sequence ID" value="CAD9588001.1"/>
    <property type="molecule type" value="Transcribed_RNA"/>
</dbReference>
<dbReference type="SUPFAM" id="SSF111331">
    <property type="entry name" value="NAD kinase/diacylglycerol kinase-like"/>
    <property type="match status" value="1"/>
</dbReference>
<dbReference type="InterPro" id="IPR050187">
    <property type="entry name" value="Lipid_Phosphate_FormReg"/>
</dbReference>
<feature type="region of interest" description="Disordered" evidence="1">
    <location>
        <begin position="1"/>
        <end position="101"/>
    </location>
</feature>
<dbReference type="InterPro" id="IPR016064">
    <property type="entry name" value="NAD/diacylglycerol_kinase_sf"/>
</dbReference>
<gene>
    <name evidence="3" type="ORF">LDAN0321_LOCUS12438</name>
</gene>
<feature type="compositionally biased region" description="Basic and acidic residues" evidence="1">
    <location>
        <begin position="117"/>
        <end position="128"/>
    </location>
</feature>
<dbReference type="GO" id="GO:0016020">
    <property type="term" value="C:membrane"/>
    <property type="evidence" value="ECO:0007669"/>
    <property type="project" value="TreeGrafter"/>
</dbReference>
<dbReference type="GO" id="GO:0005737">
    <property type="term" value="C:cytoplasm"/>
    <property type="evidence" value="ECO:0007669"/>
    <property type="project" value="TreeGrafter"/>
</dbReference>
<dbReference type="GO" id="GO:0001727">
    <property type="term" value="F:lipid kinase activity"/>
    <property type="evidence" value="ECO:0007669"/>
    <property type="project" value="UniProtKB-ARBA"/>
</dbReference>
<feature type="compositionally biased region" description="Polar residues" evidence="1">
    <location>
        <begin position="82"/>
        <end position="91"/>
    </location>
</feature>
<dbReference type="InterPro" id="IPR001206">
    <property type="entry name" value="Diacylglycerol_kinase_cat_dom"/>
</dbReference>
<evidence type="ECO:0000259" key="2">
    <source>
        <dbReference type="PROSITE" id="PS50146"/>
    </source>
</evidence>
<organism evidence="3">
    <name type="scientific">Leptocylindrus danicus</name>
    <dbReference type="NCBI Taxonomy" id="163516"/>
    <lineage>
        <taxon>Eukaryota</taxon>
        <taxon>Sar</taxon>
        <taxon>Stramenopiles</taxon>
        <taxon>Ochrophyta</taxon>
        <taxon>Bacillariophyta</taxon>
        <taxon>Coscinodiscophyceae</taxon>
        <taxon>Chaetocerotophycidae</taxon>
        <taxon>Leptocylindrales</taxon>
        <taxon>Leptocylindraceae</taxon>
        <taxon>Leptocylindrus</taxon>
    </lineage>
</organism>
<feature type="compositionally biased region" description="Basic and acidic residues" evidence="1">
    <location>
        <begin position="62"/>
        <end position="81"/>
    </location>
</feature>
<evidence type="ECO:0000256" key="1">
    <source>
        <dbReference type="SAM" id="MobiDB-lite"/>
    </source>
</evidence>
<feature type="domain" description="DAGKc" evidence="2">
    <location>
        <begin position="399"/>
        <end position="548"/>
    </location>
</feature>
<dbReference type="InterPro" id="IPR017438">
    <property type="entry name" value="ATP-NAD_kinase_N"/>
</dbReference>
<dbReference type="PANTHER" id="PTHR12358">
    <property type="entry name" value="SPHINGOSINE KINASE"/>
    <property type="match status" value="1"/>
</dbReference>
<sequence>MYSQNNYSKSNSNSNSNKDGRRSVRWSQQNVIDEERSINTTPSYATDDARSQVTPMQIVLQNRRDHGSYNDEKVRNHEKTQHSQNWKIANSSGGGFHRPSVQLLPISNNRLEQIQRHEHDDDEPQYHDTDDDDDDDQHHHCSKEYDTEHYISNGSIYNSVNDDQSAFIGSVAESINGDYVDTGSLYNTPNFGDSSVAFSQNWNDNASTYTTATQYMSLRKMEHLYCETSSEMWLPEASEVKFKWGDNKFCRLIHGTSTLGGSMIRVADWDTNDILDTFELNDIIGSKLIASSDLKKDKGRTSPRRSGNSQARSSTRSSDLRSSRGSNGHLYEEFPAAKNTHAGSELHIYSYPRKRKQGVERAARASRLQRLELAEDCHSAKACVRSINALANPRITSSTSCTRFLVILNSYYEKNRAKNIYDKYVQRMMNEADIEHDVFETIYPGHAHDRIREVLGKEQVDVIHYDGVVVVGRDGLMCEVVRGVMERRDRHELLRKTAFGIVPTSCGNGIAESIMFACQEMHGPLEATFLICKGRRSLLDLAAYQLYPTERYKDIIGCSTFSWSVIKTKKEGDQCISVSPLRLTPKTAWKLTTASPRRVRLSLLPSTRVSDLSNSIDIPPVGDPVPNDWDIIESEIFLFIACQLSHISQKDYLSPQSDLDDCVFQVYLFRKPPSTYNVVRLIKKIQSGDASSDLCEKYCCVAFRFEPHPDDNAKDDFYGELDCTPMPIQCSSIQGQVLPHMIQVFSGETFHGESV</sequence>
<feature type="compositionally biased region" description="Low complexity" evidence="1">
    <location>
        <begin position="1"/>
        <end position="17"/>
    </location>
</feature>
<dbReference type="Pfam" id="PF00781">
    <property type="entry name" value="DAGK_cat"/>
    <property type="match status" value="1"/>
</dbReference>
<dbReference type="GO" id="GO:0046512">
    <property type="term" value="P:sphingosine biosynthetic process"/>
    <property type="evidence" value="ECO:0007669"/>
    <property type="project" value="TreeGrafter"/>
</dbReference>
<proteinExistence type="predicted"/>
<name>A0A7S2PB50_9STRA</name>
<evidence type="ECO:0000313" key="3">
    <source>
        <dbReference type="EMBL" id="CAD9588001.1"/>
    </source>
</evidence>
<dbReference type="Gene3D" id="2.60.200.40">
    <property type="match status" value="1"/>
</dbReference>
<protein>
    <recommendedName>
        <fullName evidence="2">DAGKc domain-containing protein</fullName>
    </recommendedName>
</protein>
<dbReference type="Gene3D" id="3.40.50.10330">
    <property type="entry name" value="Probable inorganic polyphosphate/atp-NAD kinase, domain 1"/>
    <property type="match status" value="1"/>
</dbReference>
<feature type="region of interest" description="Disordered" evidence="1">
    <location>
        <begin position="117"/>
        <end position="140"/>
    </location>
</feature>
<accession>A0A7S2PB50</accession>
<dbReference type="PROSITE" id="PS50146">
    <property type="entry name" value="DAGK"/>
    <property type="match status" value="1"/>
</dbReference>
<dbReference type="PANTHER" id="PTHR12358:SF31">
    <property type="entry name" value="ACYLGLYCEROL KINASE, MITOCHONDRIAL"/>
    <property type="match status" value="1"/>
</dbReference>
<dbReference type="GO" id="GO:0016773">
    <property type="term" value="F:phosphotransferase activity, alcohol group as acceptor"/>
    <property type="evidence" value="ECO:0007669"/>
    <property type="project" value="UniProtKB-ARBA"/>
</dbReference>
<dbReference type="AlphaFoldDB" id="A0A7S2PB50"/>
<reference evidence="3" key="1">
    <citation type="submission" date="2021-01" db="EMBL/GenBank/DDBJ databases">
        <authorList>
            <person name="Corre E."/>
            <person name="Pelletier E."/>
            <person name="Niang G."/>
            <person name="Scheremetjew M."/>
            <person name="Finn R."/>
            <person name="Kale V."/>
            <person name="Holt S."/>
            <person name="Cochrane G."/>
            <person name="Meng A."/>
            <person name="Brown T."/>
            <person name="Cohen L."/>
        </authorList>
    </citation>
    <scope>NUCLEOTIDE SEQUENCE</scope>
    <source>
        <strain evidence="3">B650</strain>
    </source>
</reference>